<organism evidence="6 7">
    <name type="scientific">Pseudomonas triclosanedens</name>
    <dbReference type="NCBI Taxonomy" id="2961893"/>
    <lineage>
        <taxon>Bacteria</taxon>
        <taxon>Pseudomonadati</taxon>
        <taxon>Pseudomonadota</taxon>
        <taxon>Gammaproteobacteria</taxon>
        <taxon>Pseudomonadales</taxon>
        <taxon>Pseudomonadaceae</taxon>
        <taxon>Pseudomonas</taxon>
    </lineage>
</organism>
<keyword evidence="7" id="KW-1185">Reference proteome</keyword>
<keyword evidence="2 4" id="KW-0238">DNA-binding</keyword>
<dbReference type="PRINTS" id="PR00455">
    <property type="entry name" value="HTHTETR"/>
</dbReference>
<keyword evidence="1" id="KW-0805">Transcription regulation</keyword>
<feature type="DNA-binding region" description="H-T-H motif" evidence="4">
    <location>
        <begin position="44"/>
        <end position="63"/>
    </location>
</feature>
<protein>
    <submittedName>
        <fullName evidence="6">TetR/AcrR family transcriptional regulator</fullName>
    </submittedName>
</protein>
<dbReference type="PANTHER" id="PTHR30055:SF234">
    <property type="entry name" value="HTH-TYPE TRANSCRIPTIONAL REGULATOR BETI"/>
    <property type="match status" value="1"/>
</dbReference>
<evidence type="ECO:0000256" key="1">
    <source>
        <dbReference type="ARBA" id="ARBA00023015"/>
    </source>
</evidence>
<dbReference type="Gene3D" id="1.10.357.10">
    <property type="entry name" value="Tetracycline Repressor, domain 2"/>
    <property type="match status" value="1"/>
</dbReference>
<dbReference type="Pfam" id="PF17932">
    <property type="entry name" value="TetR_C_24"/>
    <property type="match status" value="1"/>
</dbReference>
<evidence type="ECO:0000259" key="5">
    <source>
        <dbReference type="PROSITE" id="PS50977"/>
    </source>
</evidence>
<sequence>MPVAINQRSQQNRWWTFMARTVGICDIRREAVDLFFTQGFHAVSLRKLASAVGLEAGSLYHHIDSKQELLFEIVEEYEATLLHKVKAKSRNATDREQQLRVYVTNYISFMLKNRQSCVLSARELHALTDAQRERVLALRRNQMAILVAILGVSDCADIARLINVVRSMLVGVIDWLPQDGADIGKATNDICRIILATISPQ</sequence>
<dbReference type="Proteomes" id="UP001163624">
    <property type="component" value="Chromosome"/>
</dbReference>
<dbReference type="InterPro" id="IPR041490">
    <property type="entry name" value="KstR2_TetR_C"/>
</dbReference>
<keyword evidence="3" id="KW-0804">Transcription</keyword>
<dbReference type="SUPFAM" id="SSF46689">
    <property type="entry name" value="Homeodomain-like"/>
    <property type="match status" value="1"/>
</dbReference>
<dbReference type="EMBL" id="CP113432">
    <property type="protein sequence ID" value="WAI51729.1"/>
    <property type="molecule type" value="Genomic_DNA"/>
</dbReference>
<name>A0ABY7A6K1_9PSED</name>
<evidence type="ECO:0000313" key="6">
    <source>
        <dbReference type="EMBL" id="WAI51729.1"/>
    </source>
</evidence>
<feature type="domain" description="HTH tetR-type" evidence="5">
    <location>
        <begin position="21"/>
        <end position="81"/>
    </location>
</feature>
<dbReference type="InterPro" id="IPR001647">
    <property type="entry name" value="HTH_TetR"/>
</dbReference>
<dbReference type="Pfam" id="PF00440">
    <property type="entry name" value="TetR_N"/>
    <property type="match status" value="1"/>
</dbReference>
<dbReference type="PROSITE" id="PS50977">
    <property type="entry name" value="HTH_TETR_2"/>
    <property type="match status" value="1"/>
</dbReference>
<dbReference type="PANTHER" id="PTHR30055">
    <property type="entry name" value="HTH-TYPE TRANSCRIPTIONAL REGULATOR RUTR"/>
    <property type="match status" value="1"/>
</dbReference>
<dbReference type="InterPro" id="IPR009057">
    <property type="entry name" value="Homeodomain-like_sf"/>
</dbReference>
<reference evidence="6" key="1">
    <citation type="submission" date="2022-11" db="EMBL/GenBank/DDBJ databases">
        <title>Pseudomonas triclosanedens sp. nov., a triclosan degrader isolated from activated sludge.</title>
        <authorList>
            <person name="Yin Y."/>
            <person name="Lu Z."/>
        </authorList>
    </citation>
    <scope>NUCLEOTIDE SEQUENCE</scope>
    <source>
        <strain evidence="6">ZM23</strain>
    </source>
</reference>
<proteinExistence type="predicted"/>
<dbReference type="RefSeq" id="WP_254500524.1">
    <property type="nucleotide sequence ID" value="NZ_CP113432.1"/>
</dbReference>
<dbReference type="InterPro" id="IPR050109">
    <property type="entry name" value="HTH-type_TetR-like_transc_reg"/>
</dbReference>
<evidence type="ECO:0000256" key="4">
    <source>
        <dbReference type="PROSITE-ProRule" id="PRU00335"/>
    </source>
</evidence>
<evidence type="ECO:0000313" key="7">
    <source>
        <dbReference type="Proteomes" id="UP001163624"/>
    </source>
</evidence>
<accession>A0ABY7A6K1</accession>
<gene>
    <name evidence="6" type="ORF">OU419_10920</name>
</gene>
<evidence type="ECO:0000256" key="3">
    <source>
        <dbReference type="ARBA" id="ARBA00023163"/>
    </source>
</evidence>
<dbReference type="SUPFAM" id="SSF48498">
    <property type="entry name" value="Tetracyclin repressor-like, C-terminal domain"/>
    <property type="match status" value="1"/>
</dbReference>
<dbReference type="InterPro" id="IPR036271">
    <property type="entry name" value="Tet_transcr_reg_TetR-rel_C_sf"/>
</dbReference>
<evidence type="ECO:0000256" key="2">
    <source>
        <dbReference type="ARBA" id="ARBA00023125"/>
    </source>
</evidence>